<comment type="caution">
    <text evidence="2">The sequence shown here is derived from an EMBL/GenBank/DDBJ whole genome shotgun (WGS) entry which is preliminary data.</text>
</comment>
<dbReference type="OrthoDB" id="63519at2"/>
<dbReference type="EMBL" id="SOCP01000006">
    <property type="protein sequence ID" value="TDV51030.1"/>
    <property type="molecule type" value="Genomic_DNA"/>
</dbReference>
<protein>
    <submittedName>
        <fullName evidence="2">Pimeloyl-ACP methyl ester carboxylesterase</fullName>
    </submittedName>
</protein>
<dbReference type="PANTHER" id="PTHR43798:SF27">
    <property type="entry name" value="HYDROLASE ALPHA_BETA HYDROLASE FOLD FAMILY"/>
    <property type="match status" value="1"/>
</dbReference>
<name>A0A4R7VN18_9PSEU</name>
<reference evidence="2 3" key="1">
    <citation type="submission" date="2019-03" db="EMBL/GenBank/DDBJ databases">
        <title>Genomic Encyclopedia of Archaeal and Bacterial Type Strains, Phase II (KMG-II): from individual species to whole genera.</title>
        <authorList>
            <person name="Goeker M."/>
        </authorList>
    </citation>
    <scope>NUCLEOTIDE SEQUENCE [LARGE SCALE GENOMIC DNA]</scope>
    <source>
        <strain evidence="2 3">DSM 45499</strain>
    </source>
</reference>
<feature type="domain" description="AB hydrolase-1" evidence="1">
    <location>
        <begin position="23"/>
        <end position="250"/>
    </location>
</feature>
<dbReference type="Gene3D" id="3.40.50.1820">
    <property type="entry name" value="alpha/beta hydrolase"/>
    <property type="match status" value="1"/>
</dbReference>
<accession>A0A4R7VN18</accession>
<dbReference type="GO" id="GO:0016020">
    <property type="term" value="C:membrane"/>
    <property type="evidence" value="ECO:0007669"/>
    <property type="project" value="TreeGrafter"/>
</dbReference>
<dbReference type="Pfam" id="PF12697">
    <property type="entry name" value="Abhydrolase_6"/>
    <property type="match status" value="1"/>
</dbReference>
<evidence type="ECO:0000313" key="3">
    <source>
        <dbReference type="Proteomes" id="UP000294927"/>
    </source>
</evidence>
<dbReference type="GO" id="GO:0003824">
    <property type="term" value="F:catalytic activity"/>
    <property type="evidence" value="ECO:0007669"/>
    <property type="project" value="UniProtKB-ARBA"/>
</dbReference>
<dbReference type="RefSeq" id="WP_133904231.1">
    <property type="nucleotide sequence ID" value="NZ_SOCP01000006.1"/>
</dbReference>
<evidence type="ECO:0000313" key="2">
    <source>
        <dbReference type="EMBL" id="TDV51030.1"/>
    </source>
</evidence>
<dbReference type="AlphaFoldDB" id="A0A4R7VN18"/>
<dbReference type="PANTHER" id="PTHR43798">
    <property type="entry name" value="MONOACYLGLYCEROL LIPASE"/>
    <property type="match status" value="1"/>
</dbReference>
<organism evidence="2 3">
    <name type="scientific">Actinophytocola oryzae</name>
    <dbReference type="NCBI Taxonomy" id="502181"/>
    <lineage>
        <taxon>Bacteria</taxon>
        <taxon>Bacillati</taxon>
        <taxon>Actinomycetota</taxon>
        <taxon>Actinomycetes</taxon>
        <taxon>Pseudonocardiales</taxon>
        <taxon>Pseudonocardiaceae</taxon>
    </lineage>
</organism>
<dbReference type="InterPro" id="IPR000073">
    <property type="entry name" value="AB_hydrolase_1"/>
</dbReference>
<dbReference type="SUPFAM" id="SSF53474">
    <property type="entry name" value="alpha/beta-Hydrolases"/>
    <property type="match status" value="1"/>
</dbReference>
<evidence type="ECO:0000259" key="1">
    <source>
        <dbReference type="Pfam" id="PF12697"/>
    </source>
</evidence>
<sequence length="257" mass="27354">MGTVTSRDGTVIGFHTVGQGPPLVLVHGTAADHTRWLPVLDQLAEQYTVHAVDRRGRGLSGDGPDYDIRREGEDLAAVIGAAGKDVYVVGHSYGALCSLEAALLTNAVNRILLYEPPAATPGHQVSSPALLAALREAGSPEEIVTVLFRDALSMSDEQLSALRGTPVWLARLAAAPTVPREFATVEDFDIAASRFAGIRAPVRLLVGTESPAYFRPAAEALATQLRDVEVLDLPGQAHVAMDSAPDLFLDRVLGFMR</sequence>
<dbReference type="InterPro" id="IPR029058">
    <property type="entry name" value="AB_hydrolase_fold"/>
</dbReference>
<dbReference type="InterPro" id="IPR050266">
    <property type="entry name" value="AB_hydrolase_sf"/>
</dbReference>
<proteinExistence type="predicted"/>
<dbReference type="Proteomes" id="UP000294927">
    <property type="component" value="Unassembled WGS sequence"/>
</dbReference>
<gene>
    <name evidence="2" type="ORF">CLV71_106376</name>
</gene>
<keyword evidence="3" id="KW-1185">Reference proteome</keyword>